<proteinExistence type="inferred from homology"/>
<dbReference type="CDD" id="cd02440">
    <property type="entry name" value="AdoMet_MTases"/>
    <property type="match status" value="1"/>
</dbReference>
<feature type="domain" description="Methyltransferase small" evidence="6">
    <location>
        <begin position="100"/>
        <end position="189"/>
    </location>
</feature>
<comment type="similarity">
    <text evidence="5">Belongs to the protein N5-glutamine methyltransferase family. PrmC subfamily.</text>
</comment>
<dbReference type="PANTHER" id="PTHR18895">
    <property type="entry name" value="HEMK METHYLTRANSFERASE"/>
    <property type="match status" value="1"/>
</dbReference>
<dbReference type="Pfam" id="PF05175">
    <property type="entry name" value="MTS"/>
    <property type="match status" value="1"/>
</dbReference>
<evidence type="ECO:0000259" key="7">
    <source>
        <dbReference type="Pfam" id="PF17827"/>
    </source>
</evidence>
<dbReference type="Pfam" id="PF17827">
    <property type="entry name" value="PrmC_N"/>
    <property type="match status" value="1"/>
</dbReference>
<dbReference type="GO" id="GO:0032259">
    <property type="term" value="P:methylation"/>
    <property type="evidence" value="ECO:0007669"/>
    <property type="project" value="UniProtKB-KW"/>
</dbReference>
<feature type="binding site" evidence="5">
    <location>
        <position position="136"/>
    </location>
    <ligand>
        <name>S-adenosyl-L-methionine</name>
        <dbReference type="ChEBI" id="CHEBI:59789"/>
    </ligand>
</feature>
<keyword evidence="3 5" id="KW-0949">S-adenosyl-L-methionine</keyword>
<dbReference type="OrthoDB" id="9800643at2"/>
<feature type="domain" description="Release factor glutamine methyltransferase N-terminal" evidence="7">
    <location>
        <begin position="15"/>
        <end position="68"/>
    </location>
</feature>
<dbReference type="Gene3D" id="3.40.50.150">
    <property type="entry name" value="Vaccinia Virus protein VP39"/>
    <property type="match status" value="1"/>
</dbReference>
<dbReference type="HAMAP" id="MF_02126">
    <property type="entry name" value="RF_methyltr_PrmC"/>
    <property type="match status" value="1"/>
</dbReference>
<gene>
    <name evidence="5" type="primary">prmC</name>
    <name evidence="8" type="ORF">ST1E_0317</name>
</gene>
<dbReference type="InterPro" id="IPR029063">
    <property type="entry name" value="SAM-dependent_MTases_sf"/>
</dbReference>
<evidence type="ECO:0000313" key="9">
    <source>
        <dbReference type="Proteomes" id="UP000011658"/>
    </source>
</evidence>
<dbReference type="EMBL" id="CP003806">
    <property type="protein sequence ID" value="AGF48796.1"/>
    <property type="molecule type" value="Genomic_DNA"/>
</dbReference>
<dbReference type="GO" id="GO:0003676">
    <property type="term" value="F:nucleic acid binding"/>
    <property type="evidence" value="ECO:0007669"/>
    <property type="project" value="InterPro"/>
</dbReference>
<evidence type="ECO:0000256" key="5">
    <source>
        <dbReference type="HAMAP-Rule" id="MF_02126"/>
    </source>
</evidence>
<dbReference type="PATRIC" id="fig|1208921.3.peg.72"/>
<dbReference type="InterPro" id="IPR050320">
    <property type="entry name" value="N5-glutamine_MTase"/>
</dbReference>
<evidence type="ECO:0000256" key="3">
    <source>
        <dbReference type="ARBA" id="ARBA00022691"/>
    </source>
</evidence>
<dbReference type="KEGG" id="kga:ST1E_0317"/>
<dbReference type="eggNOG" id="COG2890">
    <property type="taxonomic scope" value="Bacteria"/>
</dbReference>
<name>M1LXM0_9PROT</name>
<dbReference type="InterPro" id="IPR019874">
    <property type="entry name" value="RF_methyltr_PrmC"/>
</dbReference>
<evidence type="ECO:0000259" key="6">
    <source>
        <dbReference type="Pfam" id="PF05175"/>
    </source>
</evidence>
<dbReference type="SUPFAM" id="SSF53335">
    <property type="entry name" value="S-adenosyl-L-methionine-dependent methyltransferases"/>
    <property type="match status" value="1"/>
</dbReference>
<feature type="binding site" evidence="5">
    <location>
        <position position="163"/>
    </location>
    <ligand>
        <name>S-adenosyl-L-methionine</name>
        <dbReference type="ChEBI" id="CHEBI:59789"/>
    </ligand>
</feature>
<dbReference type="Gene3D" id="1.10.8.10">
    <property type="entry name" value="DNA helicase RuvA subunit, C-terminal domain"/>
    <property type="match status" value="1"/>
</dbReference>
<dbReference type="GO" id="GO:0102559">
    <property type="term" value="F:peptide chain release factor N(5)-glutamine methyltransferase activity"/>
    <property type="evidence" value="ECO:0007669"/>
    <property type="project" value="UniProtKB-EC"/>
</dbReference>
<keyword evidence="9" id="KW-1185">Reference proteome</keyword>
<dbReference type="Proteomes" id="UP000011658">
    <property type="component" value="Chromosome"/>
</dbReference>
<dbReference type="EC" id="2.1.1.297" evidence="5"/>
<evidence type="ECO:0000256" key="2">
    <source>
        <dbReference type="ARBA" id="ARBA00022679"/>
    </source>
</evidence>
<keyword evidence="2 5" id="KW-0808">Transferase</keyword>
<dbReference type="InterPro" id="IPR002052">
    <property type="entry name" value="DNA_methylase_N6_adenine_CS"/>
</dbReference>
<dbReference type="STRING" id="1208921.ST1E_0317"/>
<dbReference type="PANTHER" id="PTHR18895:SF74">
    <property type="entry name" value="MTRF1L RELEASE FACTOR GLUTAMINE METHYLTRANSFERASE"/>
    <property type="match status" value="1"/>
</dbReference>
<dbReference type="InterPro" id="IPR004556">
    <property type="entry name" value="HemK-like"/>
</dbReference>
<organism evidence="8 9">
    <name type="scientific">Candidatus Kinetoplastidibacterium galati TCC219</name>
    <dbReference type="NCBI Taxonomy" id="1208921"/>
    <lineage>
        <taxon>Bacteria</taxon>
        <taxon>Pseudomonadati</taxon>
        <taxon>Pseudomonadota</taxon>
        <taxon>Betaproteobacteria</taxon>
        <taxon>Candidatus Kinetoplastidibacterium</taxon>
    </lineage>
</organism>
<evidence type="ECO:0000256" key="4">
    <source>
        <dbReference type="ARBA" id="ARBA00048391"/>
    </source>
</evidence>
<comment type="function">
    <text evidence="5">Methylates the class 1 translation termination release factors RF1/PrfA and RF2/PrfB on the glutamine residue of the universally conserved GGQ motif.</text>
</comment>
<dbReference type="NCBIfam" id="TIGR03534">
    <property type="entry name" value="RF_mod_PrmC"/>
    <property type="match status" value="1"/>
</dbReference>
<dbReference type="NCBIfam" id="TIGR00536">
    <property type="entry name" value="hemK_fam"/>
    <property type="match status" value="1"/>
</dbReference>
<dbReference type="HOGENOM" id="CLU_018398_3_1_4"/>
<reference evidence="8 9" key="1">
    <citation type="journal article" date="2013" name="Genome Biol. Evol.">
        <title>Genome evolution and phylogenomic analysis of candidatus kinetoplastibacterium, the betaproteobacterial endosymbionts of strigomonas and angomonas.</title>
        <authorList>
            <person name="Alves J.M."/>
            <person name="Serrano M.G."/>
            <person name="Maia da Silva F."/>
            <person name="Voegtly L.J."/>
            <person name="Matveyev A.V."/>
            <person name="Teixeira M.M."/>
            <person name="Camargo E.P."/>
            <person name="Buck G.A."/>
        </authorList>
    </citation>
    <scope>NUCLEOTIDE SEQUENCE [LARGE SCALE GENOMIC DNA]</scope>
    <source>
        <strain evidence="8 9">TCC219</strain>
    </source>
</reference>
<keyword evidence="1 5" id="KW-0489">Methyltransferase</keyword>
<comment type="catalytic activity">
    <reaction evidence="4 5">
        <text>L-glutaminyl-[peptide chain release factor] + S-adenosyl-L-methionine = N(5)-methyl-L-glutaminyl-[peptide chain release factor] + S-adenosyl-L-homocysteine + H(+)</text>
        <dbReference type="Rhea" id="RHEA:42896"/>
        <dbReference type="Rhea" id="RHEA-COMP:10271"/>
        <dbReference type="Rhea" id="RHEA-COMP:10272"/>
        <dbReference type="ChEBI" id="CHEBI:15378"/>
        <dbReference type="ChEBI" id="CHEBI:30011"/>
        <dbReference type="ChEBI" id="CHEBI:57856"/>
        <dbReference type="ChEBI" id="CHEBI:59789"/>
        <dbReference type="ChEBI" id="CHEBI:61891"/>
        <dbReference type="EC" id="2.1.1.297"/>
    </reaction>
</comment>
<feature type="binding site" evidence="5">
    <location>
        <begin position="180"/>
        <end position="183"/>
    </location>
    <ligand>
        <name>substrate</name>
    </ligand>
</feature>
<evidence type="ECO:0000313" key="8">
    <source>
        <dbReference type="EMBL" id="AGF48796.1"/>
    </source>
</evidence>
<dbReference type="AlphaFoldDB" id="M1LXM0"/>
<dbReference type="PROSITE" id="PS00092">
    <property type="entry name" value="N6_MTASE"/>
    <property type="match status" value="1"/>
</dbReference>
<sequence length="272" mass="30591">MKISIRNLMADRCLPKIEILILLEKVLQKSRTWIIANDLNIISDISFYKYSDLRKRRLDGEPIAYLIGYKEFMSNKFLVNNSVLIPRPETEILVDVAINSIKTLSKPRVLDLGTGCGSIAISICLMRPDADVVGSDVDSESLSVAEINSRKLGANISLINSNWFDCFDINIDKFDLIISNPPYIALLDKHLELGDLRFEPKLALTDGSDGLRHITNIIHNSRNYLNKEAFLWLEHGWNQATEVRDLLKSAGFRNVTSFLDLSGIARVTGGNI</sequence>
<dbReference type="InterPro" id="IPR040758">
    <property type="entry name" value="PrmC_N"/>
</dbReference>
<feature type="binding site" evidence="5">
    <location>
        <begin position="113"/>
        <end position="117"/>
    </location>
    <ligand>
        <name>S-adenosyl-L-methionine</name>
        <dbReference type="ChEBI" id="CHEBI:59789"/>
    </ligand>
</feature>
<evidence type="ECO:0000256" key="1">
    <source>
        <dbReference type="ARBA" id="ARBA00022603"/>
    </source>
</evidence>
<accession>M1LXM0</accession>
<dbReference type="InterPro" id="IPR007848">
    <property type="entry name" value="Small_mtfrase_dom"/>
</dbReference>
<protein>
    <recommendedName>
        <fullName evidence="5">Release factor glutamine methyltransferase</fullName>
        <shortName evidence="5">RF MTase</shortName>
        <ecNumber evidence="5">2.1.1.297</ecNumber>
    </recommendedName>
    <alternativeName>
        <fullName evidence="5">N5-glutamine methyltransferase PrmC</fullName>
    </alternativeName>
    <alternativeName>
        <fullName evidence="5">Protein-(glutamine-N5) MTase PrmC</fullName>
    </alternativeName>
    <alternativeName>
        <fullName evidence="5">Protein-glutamine N-methyltransferase PrmC</fullName>
    </alternativeName>
</protein>
<feature type="binding site" evidence="5">
    <location>
        <position position="180"/>
    </location>
    <ligand>
        <name>S-adenosyl-L-methionine</name>
        <dbReference type="ChEBI" id="CHEBI:59789"/>
    </ligand>
</feature>